<keyword evidence="2" id="KW-1185">Reference proteome</keyword>
<sequence length="71" mass="8498">MCSFARCKSARLTPIRSYQLNARACVLQISSSSRSLKYYRRFEMPRGTKFEAWLWRLFEHPAFKKICSCKR</sequence>
<organism evidence="1 2">
    <name type="scientific">Suillus discolor</name>
    <dbReference type="NCBI Taxonomy" id="1912936"/>
    <lineage>
        <taxon>Eukaryota</taxon>
        <taxon>Fungi</taxon>
        <taxon>Dikarya</taxon>
        <taxon>Basidiomycota</taxon>
        <taxon>Agaricomycotina</taxon>
        <taxon>Agaricomycetes</taxon>
        <taxon>Agaricomycetidae</taxon>
        <taxon>Boletales</taxon>
        <taxon>Suillineae</taxon>
        <taxon>Suillaceae</taxon>
        <taxon>Suillus</taxon>
    </lineage>
</organism>
<evidence type="ECO:0000313" key="2">
    <source>
        <dbReference type="Proteomes" id="UP000823399"/>
    </source>
</evidence>
<dbReference type="OrthoDB" id="4951845at2759"/>
<reference evidence="1" key="1">
    <citation type="journal article" date="2020" name="New Phytol.">
        <title>Comparative genomics reveals dynamic genome evolution in host specialist ectomycorrhizal fungi.</title>
        <authorList>
            <person name="Lofgren L.A."/>
            <person name="Nguyen N.H."/>
            <person name="Vilgalys R."/>
            <person name="Ruytinx J."/>
            <person name="Liao H.L."/>
            <person name="Branco S."/>
            <person name="Kuo A."/>
            <person name="LaButti K."/>
            <person name="Lipzen A."/>
            <person name="Andreopoulos W."/>
            <person name="Pangilinan J."/>
            <person name="Riley R."/>
            <person name="Hundley H."/>
            <person name="Na H."/>
            <person name="Barry K."/>
            <person name="Grigoriev I.V."/>
            <person name="Stajich J.E."/>
            <person name="Kennedy P.G."/>
        </authorList>
    </citation>
    <scope>NUCLEOTIDE SEQUENCE</scope>
    <source>
        <strain evidence="1">FC423</strain>
    </source>
</reference>
<dbReference type="Proteomes" id="UP000823399">
    <property type="component" value="Unassembled WGS sequence"/>
</dbReference>
<dbReference type="GeneID" id="64693628"/>
<gene>
    <name evidence="1" type="ORF">F5147DRAFT_577029</name>
</gene>
<name>A0A9P7JU01_9AGAM</name>
<comment type="caution">
    <text evidence="1">The sequence shown here is derived from an EMBL/GenBank/DDBJ whole genome shotgun (WGS) entry which is preliminary data.</text>
</comment>
<dbReference type="EMBL" id="JABBWM010000028">
    <property type="protein sequence ID" value="KAG2108188.1"/>
    <property type="molecule type" value="Genomic_DNA"/>
</dbReference>
<dbReference type="AlphaFoldDB" id="A0A9P7JU01"/>
<evidence type="ECO:0000313" key="1">
    <source>
        <dbReference type="EMBL" id="KAG2108188.1"/>
    </source>
</evidence>
<protein>
    <submittedName>
        <fullName evidence="1">Uncharacterized protein</fullName>
    </submittedName>
</protein>
<accession>A0A9P7JU01</accession>
<dbReference type="RefSeq" id="XP_041292707.1">
    <property type="nucleotide sequence ID" value="XM_041431369.1"/>
</dbReference>
<proteinExistence type="predicted"/>